<dbReference type="EMBL" id="JAAYEE010000156">
    <property type="protein sequence ID" value="NLW35666.1"/>
    <property type="molecule type" value="Genomic_DNA"/>
</dbReference>
<organism evidence="3 4">
    <name type="scientific">Syntrophorhabdus aromaticivorans</name>
    <dbReference type="NCBI Taxonomy" id="328301"/>
    <lineage>
        <taxon>Bacteria</taxon>
        <taxon>Pseudomonadati</taxon>
        <taxon>Thermodesulfobacteriota</taxon>
        <taxon>Syntrophorhabdia</taxon>
        <taxon>Syntrophorhabdales</taxon>
        <taxon>Syntrophorhabdaceae</taxon>
        <taxon>Syntrophorhabdus</taxon>
    </lineage>
</organism>
<accession>A0A971M5T5</accession>
<dbReference type="SUPFAM" id="SSF51735">
    <property type="entry name" value="NAD(P)-binding Rossmann-fold domains"/>
    <property type="match status" value="1"/>
</dbReference>
<dbReference type="AlphaFoldDB" id="A0A971M5T5"/>
<proteinExistence type="inferred from homology"/>
<comment type="caution">
    <text evidence="3">The sequence shown here is derived from an EMBL/GenBank/DDBJ whole genome shotgun (WGS) entry which is preliminary data.</text>
</comment>
<evidence type="ECO:0000256" key="1">
    <source>
        <dbReference type="ARBA" id="ARBA00007637"/>
    </source>
</evidence>
<reference evidence="3" key="2">
    <citation type="submission" date="2020-01" db="EMBL/GenBank/DDBJ databases">
        <authorList>
            <person name="Campanaro S."/>
        </authorList>
    </citation>
    <scope>NUCLEOTIDE SEQUENCE</scope>
    <source>
        <strain evidence="3">AS06rmzACSIP_7</strain>
    </source>
</reference>
<dbReference type="Pfam" id="PF01370">
    <property type="entry name" value="Epimerase"/>
    <property type="match status" value="1"/>
</dbReference>
<evidence type="ECO:0000313" key="3">
    <source>
        <dbReference type="EMBL" id="NLW35666.1"/>
    </source>
</evidence>
<dbReference type="InterPro" id="IPR001509">
    <property type="entry name" value="Epimerase_deHydtase"/>
</dbReference>
<dbReference type="Gene3D" id="3.40.50.720">
    <property type="entry name" value="NAD(P)-binding Rossmann-like Domain"/>
    <property type="match status" value="1"/>
</dbReference>
<dbReference type="InterPro" id="IPR036291">
    <property type="entry name" value="NAD(P)-bd_dom_sf"/>
</dbReference>
<dbReference type="PANTHER" id="PTHR43000">
    <property type="entry name" value="DTDP-D-GLUCOSE 4,6-DEHYDRATASE-RELATED"/>
    <property type="match status" value="1"/>
</dbReference>
<dbReference type="Proteomes" id="UP000777265">
    <property type="component" value="Unassembled WGS sequence"/>
</dbReference>
<evidence type="ECO:0000313" key="4">
    <source>
        <dbReference type="Proteomes" id="UP000777265"/>
    </source>
</evidence>
<sequence>MKTLLITGAGTVGNMVAAQAAKTSRFEKIYLVDVNLHRDFISTLVDDRHVEVCRLDIKDATAVVPFFMEKNITHIIDTACIPHNADFRNLRAYIDVNAYGLANLLEAARLKGIDKYVYCSSNAVYDFSGAKPVAPVSEDWPVLGPGATLYDHTKLLGEKLVTLYRQVYGLPAASFRLTVIYGPCPALNMGSKTWFHHVIATAATKRALSFESIPRRRLCWMYARDTANALVHAALFESDYPSQVYNVSSGILVGIEDIVAALRKAIPELEVNIGHVKDVGWKFPLDIARLRQELGFTPQYTLNAAIREYVEWIWKYPQFVAGAVD</sequence>
<gene>
    <name evidence="3" type="ORF">GXY80_09335</name>
</gene>
<reference evidence="3" key="1">
    <citation type="journal article" date="2020" name="Biotechnol. Biofuels">
        <title>New insights from the biogas microbiome by comprehensive genome-resolved metagenomics of nearly 1600 species originating from multiple anaerobic digesters.</title>
        <authorList>
            <person name="Campanaro S."/>
            <person name="Treu L."/>
            <person name="Rodriguez-R L.M."/>
            <person name="Kovalovszki A."/>
            <person name="Ziels R.M."/>
            <person name="Maus I."/>
            <person name="Zhu X."/>
            <person name="Kougias P.G."/>
            <person name="Basile A."/>
            <person name="Luo G."/>
            <person name="Schluter A."/>
            <person name="Konstantinidis K.T."/>
            <person name="Angelidaki I."/>
        </authorList>
    </citation>
    <scope>NUCLEOTIDE SEQUENCE</scope>
    <source>
        <strain evidence="3">AS06rmzACSIP_7</strain>
    </source>
</reference>
<feature type="domain" description="NAD-dependent epimerase/dehydratase" evidence="2">
    <location>
        <begin position="5"/>
        <end position="247"/>
    </location>
</feature>
<protein>
    <submittedName>
        <fullName evidence="3">NAD(P)-dependent oxidoreductase</fullName>
    </submittedName>
</protein>
<evidence type="ECO:0000259" key="2">
    <source>
        <dbReference type="Pfam" id="PF01370"/>
    </source>
</evidence>
<comment type="similarity">
    <text evidence="1">Belongs to the NAD(P)-dependent epimerase/dehydratase family.</text>
</comment>
<name>A0A971M5T5_9BACT</name>